<gene>
    <name evidence="1" type="ORF">CFOL_v3_31443</name>
</gene>
<dbReference type="InParanoid" id="A0A1Q3D6D5"/>
<dbReference type="AlphaFoldDB" id="A0A1Q3D6D5"/>
<dbReference type="Proteomes" id="UP000187406">
    <property type="component" value="Unassembled WGS sequence"/>
</dbReference>
<proteinExistence type="predicted"/>
<keyword evidence="2" id="KW-1185">Reference proteome</keyword>
<feature type="non-terminal residue" evidence="1">
    <location>
        <position position="106"/>
    </location>
</feature>
<dbReference type="EMBL" id="BDDD01004636">
    <property type="protein sequence ID" value="GAV88019.1"/>
    <property type="molecule type" value="Genomic_DNA"/>
</dbReference>
<dbReference type="Gene3D" id="2.40.70.10">
    <property type="entry name" value="Acid Proteases"/>
    <property type="match status" value="1"/>
</dbReference>
<name>A0A1Q3D6D5_CEPFO</name>
<evidence type="ECO:0000313" key="1">
    <source>
        <dbReference type="EMBL" id="GAV88019.1"/>
    </source>
</evidence>
<evidence type="ECO:0000313" key="2">
    <source>
        <dbReference type="Proteomes" id="UP000187406"/>
    </source>
</evidence>
<dbReference type="CDD" id="cd00303">
    <property type="entry name" value="retropepsin_like"/>
    <property type="match status" value="1"/>
</dbReference>
<protein>
    <recommendedName>
        <fullName evidence="3">Gag-asp_proteas domain-containing protein</fullName>
    </recommendedName>
</protein>
<comment type="caution">
    <text evidence="1">The sequence shown here is derived from an EMBL/GenBank/DDBJ whole genome shotgun (WGS) entry which is preliminary data.</text>
</comment>
<sequence length="106" mass="12236">PFKKMTMAELKARRDKGLCYNCDDKFYPEHKCKAQFHLILTESVVETTHDSDSKGQVNPQTLRLTSTFKEHQLQVLVDGGSTHNFMQERVVERLNLSVLPTKPFKV</sequence>
<feature type="non-terminal residue" evidence="1">
    <location>
        <position position="1"/>
    </location>
</feature>
<dbReference type="OrthoDB" id="1748616at2759"/>
<organism evidence="1 2">
    <name type="scientific">Cephalotus follicularis</name>
    <name type="common">Albany pitcher plant</name>
    <dbReference type="NCBI Taxonomy" id="3775"/>
    <lineage>
        <taxon>Eukaryota</taxon>
        <taxon>Viridiplantae</taxon>
        <taxon>Streptophyta</taxon>
        <taxon>Embryophyta</taxon>
        <taxon>Tracheophyta</taxon>
        <taxon>Spermatophyta</taxon>
        <taxon>Magnoliopsida</taxon>
        <taxon>eudicotyledons</taxon>
        <taxon>Gunneridae</taxon>
        <taxon>Pentapetalae</taxon>
        <taxon>rosids</taxon>
        <taxon>fabids</taxon>
        <taxon>Oxalidales</taxon>
        <taxon>Cephalotaceae</taxon>
        <taxon>Cephalotus</taxon>
    </lineage>
</organism>
<reference evidence="2" key="1">
    <citation type="submission" date="2016-04" db="EMBL/GenBank/DDBJ databases">
        <title>Cephalotus genome sequencing.</title>
        <authorList>
            <person name="Fukushima K."/>
            <person name="Hasebe M."/>
            <person name="Fang X."/>
        </authorList>
    </citation>
    <scope>NUCLEOTIDE SEQUENCE [LARGE SCALE GENOMIC DNA]</scope>
    <source>
        <strain evidence="2">cv. St1</strain>
    </source>
</reference>
<dbReference type="InterPro" id="IPR021109">
    <property type="entry name" value="Peptidase_aspartic_dom_sf"/>
</dbReference>
<accession>A0A1Q3D6D5</accession>
<evidence type="ECO:0008006" key="3">
    <source>
        <dbReference type="Google" id="ProtNLM"/>
    </source>
</evidence>